<organism evidence="1 2">
    <name type="scientific">Brachionus plicatilis</name>
    <name type="common">Marine rotifer</name>
    <name type="synonym">Brachionus muelleri</name>
    <dbReference type="NCBI Taxonomy" id="10195"/>
    <lineage>
        <taxon>Eukaryota</taxon>
        <taxon>Metazoa</taxon>
        <taxon>Spiralia</taxon>
        <taxon>Gnathifera</taxon>
        <taxon>Rotifera</taxon>
        <taxon>Eurotatoria</taxon>
        <taxon>Monogononta</taxon>
        <taxon>Pseudotrocha</taxon>
        <taxon>Ploima</taxon>
        <taxon>Brachionidae</taxon>
        <taxon>Brachionus</taxon>
    </lineage>
</organism>
<name>A0A3M7P0X1_BRAPC</name>
<protein>
    <submittedName>
        <fullName evidence="1">Uncharacterized protein</fullName>
    </submittedName>
</protein>
<dbReference type="EMBL" id="REGN01014288">
    <property type="protein sequence ID" value="RMZ92821.1"/>
    <property type="molecule type" value="Genomic_DNA"/>
</dbReference>
<keyword evidence="2" id="KW-1185">Reference proteome</keyword>
<proteinExistence type="predicted"/>
<dbReference type="Proteomes" id="UP000276133">
    <property type="component" value="Unassembled WGS sequence"/>
</dbReference>
<evidence type="ECO:0000313" key="1">
    <source>
        <dbReference type="EMBL" id="RMZ92821.1"/>
    </source>
</evidence>
<comment type="caution">
    <text evidence="1">The sequence shown here is derived from an EMBL/GenBank/DDBJ whole genome shotgun (WGS) entry which is preliminary data.</text>
</comment>
<gene>
    <name evidence="1" type="ORF">BpHYR1_001124</name>
</gene>
<dbReference type="AlphaFoldDB" id="A0A3M7P0X1"/>
<reference evidence="1 2" key="1">
    <citation type="journal article" date="2018" name="Sci. Rep.">
        <title>Genomic signatures of local adaptation to the degree of environmental predictability in rotifers.</title>
        <authorList>
            <person name="Franch-Gras L."/>
            <person name="Hahn C."/>
            <person name="Garcia-Roger E.M."/>
            <person name="Carmona M.J."/>
            <person name="Serra M."/>
            <person name="Gomez A."/>
        </authorList>
    </citation>
    <scope>NUCLEOTIDE SEQUENCE [LARGE SCALE GENOMIC DNA]</scope>
    <source>
        <strain evidence="1">HYR1</strain>
    </source>
</reference>
<sequence>MDIFINCDFGGLPLFLGFSFSNALFNFFDLPRLFSLATSTPVSTFITSSTSNAITMRMKNELKTVIFDSFETYFLFKKLKKKGVIIKIGRLSNKVLKIPKFCEKTLLIQKDKEKEKK</sequence>
<accession>A0A3M7P0X1</accession>
<evidence type="ECO:0000313" key="2">
    <source>
        <dbReference type="Proteomes" id="UP000276133"/>
    </source>
</evidence>